<feature type="active site" description="Proton acceptor" evidence="6">
    <location>
        <position position="67"/>
    </location>
</feature>
<dbReference type="GO" id="GO:0003677">
    <property type="term" value="F:DNA binding"/>
    <property type="evidence" value="ECO:0007669"/>
    <property type="project" value="UniProtKB-UniRule"/>
</dbReference>
<protein>
    <recommendedName>
        <fullName evidence="7">DarT domain-containing protein</fullName>
    </recommendedName>
</protein>
<gene>
    <name evidence="8" type="ORF">CBQ26_13830</name>
</gene>
<comment type="catalytic activity">
    <reaction evidence="6">
        <text>a thymidine in DNA + NAD(+) = an N-(ADP-alpha-D-ribosyl)-thymidine in DNA + nicotinamide + H(+)</text>
        <dbReference type="Rhea" id="RHEA:71651"/>
        <dbReference type="Rhea" id="RHEA-COMP:13556"/>
        <dbReference type="Rhea" id="RHEA-COMP:18051"/>
        <dbReference type="ChEBI" id="CHEBI:15378"/>
        <dbReference type="ChEBI" id="CHEBI:17154"/>
        <dbReference type="ChEBI" id="CHEBI:57540"/>
        <dbReference type="ChEBI" id="CHEBI:137386"/>
        <dbReference type="ChEBI" id="CHEBI:191199"/>
    </reaction>
</comment>
<feature type="binding site" evidence="6">
    <location>
        <position position="67"/>
    </location>
    <ligand>
        <name>NAD(+)</name>
        <dbReference type="ChEBI" id="CHEBI:57540"/>
    </ligand>
</feature>
<dbReference type="Pfam" id="PF14487">
    <property type="entry name" value="DarT"/>
    <property type="match status" value="1"/>
</dbReference>
<keyword evidence="2 6" id="KW-0328">Glycosyltransferase</keyword>
<proteinExistence type="inferred from homology"/>
<evidence type="ECO:0000256" key="3">
    <source>
        <dbReference type="ARBA" id="ARBA00022679"/>
    </source>
</evidence>
<comment type="caution">
    <text evidence="8">The sequence shown here is derived from an EMBL/GenBank/DDBJ whole genome shotgun (WGS) entry which is preliminary data.</text>
</comment>
<keyword evidence="5 6" id="KW-0238">DNA-binding</keyword>
<evidence type="ECO:0000256" key="2">
    <source>
        <dbReference type="ARBA" id="ARBA00022676"/>
    </source>
</evidence>
<feature type="domain" description="DarT" evidence="7">
    <location>
        <begin position="26"/>
        <end position="230"/>
    </location>
</feature>
<evidence type="ECO:0000256" key="1">
    <source>
        <dbReference type="ARBA" id="ARBA00022649"/>
    </source>
</evidence>
<comment type="caution">
    <text evidence="6">Lacks conserved residue(s) required for the propagation of feature annotation.</text>
</comment>
<evidence type="ECO:0000256" key="6">
    <source>
        <dbReference type="PROSITE-ProRule" id="PRU01362"/>
    </source>
</evidence>
<evidence type="ECO:0000256" key="5">
    <source>
        <dbReference type="ARBA" id="ARBA00023125"/>
    </source>
</evidence>
<dbReference type="EMBL" id="NHMK01000020">
    <property type="protein sequence ID" value="OWL95126.1"/>
    <property type="molecule type" value="Genomic_DNA"/>
</dbReference>
<keyword evidence="4 6" id="KW-0548">Nucleotidyltransferase</keyword>
<dbReference type="PROSITE" id="PS52018">
    <property type="entry name" value="DART"/>
    <property type="match status" value="1"/>
</dbReference>
<evidence type="ECO:0000313" key="9">
    <source>
        <dbReference type="Proteomes" id="UP000197208"/>
    </source>
</evidence>
<feature type="binding site" evidence="6">
    <location>
        <begin position="30"/>
        <end position="32"/>
    </location>
    <ligand>
        <name>NAD(+)</name>
        <dbReference type="ChEBI" id="CHEBI:57540"/>
    </ligand>
</feature>
<evidence type="ECO:0000313" key="8">
    <source>
        <dbReference type="EMBL" id="OWL95126.1"/>
    </source>
</evidence>
<keyword evidence="1 6" id="KW-1277">Toxin-antitoxin system</keyword>
<keyword evidence="3 6" id="KW-0808">Transferase</keyword>
<sequence>MKLPPARKALGATGKDIHPLGNDKNYLVLHITPFEALDSVLRSGYLLPKNQVVPVQDISNPEIQNIRAGLKPPDPPGGTLHDYVPFYFGHHSPMLLQLATGRISHFKGDQRDIVYCISSVQEVQRAGLAFTFTDGHGIVAFTRFFTDVNDLDQVDWSVVHQNYWQDTQMDNDRQRRKQAEFLVKDKLPLSALLGFAVADTDMQTAVNGLLAQYPQYTFQVPTKVRSDWYYERHLTRRR</sequence>
<evidence type="ECO:0000256" key="4">
    <source>
        <dbReference type="ARBA" id="ARBA00022695"/>
    </source>
</evidence>
<dbReference type="RefSeq" id="WP_088249215.1">
    <property type="nucleotide sequence ID" value="NZ_NHMK01000020.1"/>
</dbReference>
<dbReference type="GO" id="GO:0016779">
    <property type="term" value="F:nucleotidyltransferase activity"/>
    <property type="evidence" value="ECO:0007669"/>
    <property type="project" value="UniProtKB-UniRule"/>
</dbReference>
<name>A0A246BIP8_9DEIO</name>
<feature type="active site" evidence="6">
    <location>
        <position position="180"/>
    </location>
</feature>
<keyword evidence="9" id="KW-1185">Reference proteome</keyword>
<evidence type="ECO:0000259" key="7">
    <source>
        <dbReference type="PROSITE" id="PS52018"/>
    </source>
</evidence>
<dbReference type="InterPro" id="IPR029494">
    <property type="entry name" value="DarT"/>
</dbReference>
<feature type="binding site" evidence="6">
    <location>
        <position position="47"/>
    </location>
    <ligand>
        <name>NAD(+)</name>
        <dbReference type="ChEBI" id="CHEBI:57540"/>
    </ligand>
</feature>
<organism evidence="8 9">
    <name type="scientific">Deinococcus indicus</name>
    <dbReference type="NCBI Taxonomy" id="223556"/>
    <lineage>
        <taxon>Bacteria</taxon>
        <taxon>Thermotogati</taxon>
        <taxon>Deinococcota</taxon>
        <taxon>Deinococci</taxon>
        <taxon>Deinococcales</taxon>
        <taxon>Deinococcaceae</taxon>
        <taxon>Deinococcus</taxon>
    </lineage>
</organism>
<reference evidence="8 9" key="1">
    <citation type="submission" date="2017-05" db="EMBL/GenBank/DDBJ databases">
        <title>De novo genome assembly of Deniococcus indicus strain DR1.</title>
        <authorList>
            <person name="Chauhan D."/>
            <person name="Yennamalli R.M."/>
            <person name="Priyadarshini R."/>
        </authorList>
    </citation>
    <scope>NUCLEOTIDE SEQUENCE [LARGE SCALE GENOMIC DNA]</scope>
    <source>
        <strain evidence="8 9">DR1</strain>
    </source>
</reference>
<dbReference type="GO" id="GO:0016757">
    <property type="term" value="F:glycosyltransferase activity"/>
    <property type="evidence" value="ECO:0007669"/>
    <property type="project" value="UniProtKB-UniRule"/>
</dbReference>
<comment type="similarity">
    <text evidence="6">Belongs to the DarT ADP-ribosyltransferase family.</text>
</comment>
<dbReference type="AlphaFoldDB" id="A0A246BIP8"/>
<accession>A0A246BIP8</accession>
<dbReference type="OrthoDB" id="9780211at2"/>
<dbReference type="Proteomes" id="UP000197208">
    <property type="component" value="Unassembled WGS sequence"/>
</dbReference>